<organism evidence="3 4">
    <name type="scientific">Gordonia sputi NBRC 100414</name>
    <dbReference type="NCBI Taxonomy" id="1089453"/>
    <lineage>
        <taxon>Bacteria</taxon>
        <taxon>Bacillati</taxon>
        <taxon>Actinomycetota</taxon>
        <taxon>Actinomycetes</taxon>
        <taxon>Mycobacteriales</taxon>
        <taxon>Gordoniaceae</taxon>
        <taxon>Gordonia</taxon>
    </lineage>
</organism>
<dbReference type="eggNOG" id="ENOG5031VZ1">
    <property type="taxonomic scope" value="Bacteria"/>
</dbReference>
<gene>
    <name evidence="3" type="ORF">GOSPT_115_00770</name>
</gene>
<accession>H5U512</accession>
<evidence type="ECO:0000313" key="3">
    <source>
        <dbReference type="EMBL" id="GAB40820.1"/>
    </source>
</evidence>
<proteinExistence type="predicted"/>
<dbReference type="RefSeq" id="WP_005207914.1">
    <property type="nucleotide sequence ID" value="NZ_BAFC01000113.1"/>
</dbReference>
<sequence length="93" mass="9316">MNDWSPKGMKTEGMETDGKGTVGMETGSTGQAGDAVGRRAPGLARLGIAAIAVAIWGLTDTPGLPSASVLGWGVVGIGLIVGLVLLVSGARRR</sequence>
<feature type="region of interest" description="Disordered" evidence="1">
    <location>
        <begin position="1"/>
        <end position="36"/>
    </location>
</feature>
<dbReference type="AlphaFoldDB" id="H5U512"/>
<protein>
    <submittedName>
        <fullName evidence="3">Uncharacterized protein</fullName>
    </submittedName>
</protein>
<evidence type="ECO:0000256" key="2">
    <source>
        <dbReference type="SAM" id="Phobius"/>
    </source>
</evidence>
<feature type="compositionally biased region" description="Basic and acidic residues" evidence="1">
    <location>
        <begin position="9"/>
        <end position="18"/>
    </location>
</feature>
<keyword evidence="2" id="KW-0812">Transmembrane</keyword>
<dbReference type="EMBL" id="BAFC01000113">
    <property type="protein sequence ID" value="GAB40820.1"/>
    <property type="molecule type" value="Genomic_DNA"/>
</dbReference>
<name>H5U512_9ACTN</name>
<comment type="caution">
    <text evidence="3">The sequence shown here is derived from an EMBL/GenBank/DDBJ whole genome shotgun (WGS) entry which is preliminary data.</text>
</comment>
<keyword evidence="2" id="KW-0472">Membrane</keyword>
<evidence type="ECO:0000313" key="4">
    <source>
        <dbReference type="Proteomes" id="UP000005845"/>
    </source>
</evidence>
<feature type="transmembrane region" description="Helical" evidence="2">
    <location>
        <begin position="42"/>
        <end position="58"/>
    </location>
</feature>
<feature type="transmembrane region" description="Helical" evidence="2">
    <location>
        <begin position="70"/>
        <end position="90"/>
    </location>
</feature>
<keyword evidence="2" id="KW-1133">Transmembrane helix</keyword>
<reference evidence="3 4" key="1">
    <citation type="submission" date="2012-02" db="EMBL/GenBank/DDBJ databases">
        <title>Whole genome shotgun sequence of Gordonia sputi NBRC 100414.</title>
        <authorList>
            <person name="Yoshida I."/>
            <person name="Hosoyama A."/>
            <person name="Tsuchikane K."/>
            <person name="Katsumata H."/>
            <person name="Yamazaki S."/>
            <person name="Fujita N."/>
        </authorList>
    </citation>
    <scope>NUCLEOTIDE SEQUENCE [LARGE SCALE GENOMIC DNA]</scope>
    <source>
        <strain evidence="3 4">NBRC 100414</strain>
    </source>
</reference>
<keyword evidence="4" id="KW-1185">Reference proteome</keyword>
<dbReference type="Proteomes" id="UP000005845">
    <property type="component" value="Unassembled WGS sequence"/>
</dbReference>
<evidence type="ECO:0000256" key="1">
    <source>
        <dbReference type="SAM" id="MobiDB-lite"/>
    </source>
</evidence>